<dbReference type="Pfam" id="PF05536">
    <property type="entry name" value="Neurochondrin"/>
    <property type="match status" value="1"/>
</dbReference>
<dbReference type="Gene3D" id="1.25.10.10">
    <property type="entry name" value="Leucine-rich Repeat Variant"/>
    <property type="match status" value="1"/>
</dbReference>
<evidence type="ECO:0000313" key="1">
    <source>
        <dbReference type="EMBL" id="KAH7372661.1"/>
    </source>
</evidence>
<dbReference type="PANTHER" id="PTHR13109">
    <property type="entry name" value="NEUROCHONDRIN"/>
    <property type="match status" value="1"/>
</dbReference>
<reference evidence="1" key="1">
    <citation type="submission" date="2021-08" db="EMBL/GenBank/DDBJ databases">
        <title>WGS assembly of Ceratopteris richardii.</title>
        <authorList>
            <person name="Marchant D.B."/>
            <person name="Chen G."/>
            <person name="Jenkins J."/>
            <person name="Shu S."/>
            <person name="Leebens-Mack J."/>
            <person name="Grimwood J."/>
            <person name="Schmutz J."/>
            <person name="Soltis P."/>
            <person name="Soltis D."/>
            <person name="Chen Z.-H."/>
        </authorList>
    </citation>
    <scope>NUCLEOTIDE SEQUENCE</scope>
    <source>
        <strain evidence="1">Whitten #5841</strain>
        <tissue evidence="1">Leaf</tissue>
    </source>
</reference>
<dbReference type="InterPro" id="IPR011989">
    <property type="entry name" value="ARM-like"/>
</dbReference>
<comment type="caution">
    <text evidence="1">The sequence shown here is derived from an EMBL/GenBank/DDBJ whole genome shotgun (WGS) entry which is preliminary data.</text>
</comment>
<organism evidence="1 2">
    <name type="scientific">Ceratopteris richardii</name>
    <name type="common">Triangle waterfern</name>
    <dbReference type="NCBI Taxonomy" id="49495"/>
    <lineage>
        <taxon>Eukaryota</taxon>
        <taxon>Viridiplantae</taxon>
        <taxon>Streptophyta</taxon>
        <taxon>Embryophyta</taxon>
        <taxon>Tracheophyta</taxon>
        <taxon>Polypodiopsida</taxon>
        <taxon>Polypodiidae</taxon>
        <taxon>Polypodiales</taxon>
        <taxon>Pteridineae</taxon>
        <taxon>Pteridaceae</taxon>
        <taxon>Parkerioideae</taxon>
        <taxon>Ceratopteris</taxon>
    </lineage>
</organism>
<dbReference type="Proteomes" id="UP000825935">
    <property type="component" value="Chromosome 17"/>
</dbReference>
<dbReference type="PANTHER" id="PTHR13109:SF7">
    <property type="entry name" value="NEUROCHONDRIN"/>
    <property type="match status" value="1"/>
</dbReference>
<protein>
    <recommendedName>
        <fullName evidence="3">Neurochondrin</fullName>
    </recommendedName>
</protein>
<evidence type="ECO:0000313" key="2">
    <source>
        <dbReference type="Proteomes" id="UP000825935"/>
    </source>
</evidence>
<dbReference type="SUPFAM" id="SSF48371">
    <property type="entry name" value="ARM repeat"/>
    <property type="match status" value="2"/>
</dbReference>
<sequence length="636" mass="71287">MAQDSAGGLESCLNLLRGNIDEQRLVGLLLATKLIKGEDSGAIVQIFNAMGVNFITRLLKSGTHGSKEEESYVQLAMSVFSAFCRVPELAASKEIIEMIPTLLEILRKWPEGNASADCLDCLLGIASASEQGINALRKSGVFPLLMDSLTRFKSDSESLHSAVKLVQIILAANVLEHDIICSSGNIISAIQNLANLLLHEQGSSKLDILLLFQRLFRSKILFQIQISSNSSWVTLMRNSIGHMLQSQSGIELKLLALDLTKSMVDIFSSSWLLGPMVLPGERKEMPVDRFFLLLVETLRVEALVILNEVAHSRFNTESSMNSKSDEFMKRKYQLALVYSLLESVIELSLEEDDISRLSDTALQRTIPVLNDIMSTVIDFLEEAKRHSTVTGDDILASARFLSRFLADIPAVQRKFGEKLLSMLEYLFKVKSESEESPFLVIQFLLPAVCGITKEMKACESFVSWGGHKQVINFIHDVIRNNQVPSGLLINAGDIILNLLQKHRRLIEDFGVMDFLPLLSILPPWADSLNQQMEISMVASICALILDKTDEEEALEHTSRQVLHRVYRLILEVIEYLEMFETSLEDNNAEELWEITISACTSFVNRYPSFKGTLQGLNKHSTNLLLQNLFYQARLTL</sequence>
<dbReference type="OrthoDB" id="8962942at2759"/>
<accession>A0A8T2ST09</accession>
<proteinExistence type="predicted"/>
<keyword evidence="2" id="KW-1185">Reference proteome</keyword>
<name>A0A8T2ST09_CERRI</name>
<dbReference type="EMBL" id="CM035422">
    <property type="protein sequence ID" value="KAH7372661.1"/>
    <property type="molecule type" value="Genomic_DNA"/>
</dbReference>
<evidence type="ECO:0008006" key="3">
    <source>
        <dbReference type="Google" id="ProtNLM"/>
    </source>
</evidence>
<dbReference type="OMA" id="IVHYKKP"/>
<gene>
    <name evidence="1" type="ORF">KP509_17G015300</name>
</gene>
<dbReference type="AlphaFoldDB" id="A0A8T2ST09"/>
<dbReference type="InterPro" id="IPR016024">
    <property type="entry name" value="ARM-type_fold"/>
</dbReference>
<dbReference type="InterPro" id="IPR008709">
    <property type="entry name" value="Neurochondrin"/>
</dbReference>